<dbReference type="AlphaFoldDB" id="A5F9J2"/>
<name>A5F9J2_CLOK5</name>
<dbReference type="InterPro" id="IPR003961">
    <property type="entry name" value="FN3_dom"/>
</dbReference>
<dbReference type="KEGG" id="ckl:CKL_4065"/>
<gene>
    <name evidence="2" type="ordered locus">CKL_4065</name>
</gene>
<reference evidence="2 3" key="1">
    <citation type="journal article" date="2008" name="Proc. Natl. Acad. Sci. U.S.A.">
        <title>The genome of Clostridium kluyveri, a strict anaerobe with unique metabolic features.</title>
        <authorList>
            <person name="Seedorf H."/>
            <person name="Fricke W.F."/>
            <person name="Veith B."/>
            <person name="Brueggemann H."/>
            <person name="Liesegang H."/>
            <person name="Strittmatter A."/>
            <person name="Miethke M."/>
            <person name="Buckel W."/>
            <person name="Hinderberger J."/>
            <person name="Li F."/>
            <person name="Hagemeier C."/>
            <person name="Thauer R.K."/>
            <person name="Gottschalk G."/>
        </authorList>
    </citation>
    <scope>NUCLEOTIDE SEQUENCE [LARGE SCALE GENOMIC DNA]</scope>
    <source>
        <strain evidence="3">ATCC 8527 / DSM 555 / NCIMB 10680</strain>
        <plasmid evidence="2 3">pCKL555A</plasmid>
    </source>
</reference>
<dbReference type="CDD" id="cd00063">
    <property type="entry name" value="FN3"/>
    <property type="match status" value="1"/>
</dbReference>
<organism evidence="2 3">
    <name type="scientific">Clostridium kluyveri (strain ATCC 8527 / DSM 555 / NBRC 12016 / NCIMB 10680 / K1)</name>
    <dbReference type="NCBI Taxonomy" id="431943"/>
    <lineage>
        <taxon>Bacteria</taxon>
        <taxon>Bacillati</taxon>
        <taxon>Bacillota</taxon>
        <taxon>Clostridia</taxon>
        <taxon>Eubacteriales</taxon>
        <taxon>Clostridiaceae</taxon>
        <taxon>Clostridium</taxon>
    </lineage>
</organism>
<keyword evidence="3" id="KW-1185">Reference proteome</keyword>
<dbReference type="HOGENOM" id="CLU_177510_0_0_9"/>
<dbReference type="PROSITE" id="PS50853">
    <property type="entry name" value="FN3"/>
    <property type="match status" value="1"/>
</dbReference>
<dbReference type="EMBL" id="CP000674">
    <property type="protein sequence ID" value="ABQ23664.1"/>
    <property type="molecule type" value="Genomic_DNA"/>
</dbReference>
<dbReference type="eggNOG" id="COG5297">
    <property type="taxonomic scope" value="Bacteria"/>
</dbReference>
<dbReference type="InterPro" id="IPR013783">
    <property type="entry name" value="Ig-like_fold"/>
</dbReference>
<proteinExistence type="predicted"/>
<sequence>MTWDAVEGATQYNIYRDGAKVGESETNSYEDTGLTASTTYEYKVSAVNAVGESALSDKLPLTTQPST</sequence>
<dbReference type="SUPFAM" id="SSF49265">
    <property type="entry name" value="Fibronectin type III"/>
    <property type="match status" value="1"/>
</dbReference>
<dbReference type="Gene3D" id="2.60.40.10">
    <property type="entry name" value="Immunoglobulins"/>
    <property type="match status" value="1"/>
</dbReference>
<dbReference type="InterPro" id="IPR036116">
    <property type="entry name" value="FN3_sf"/>
</dbReference>
<dbReference type="Pfam" id="PF00041">
    <property type="entry name" value="fn3"/>
    <property type="match status" value="1"/>
</dbReference>
<protein>
    <recommendedName>
        <fullName evidence="1">Fibronectin type-III domain-containing protein</fullName>
    </recommendedName>
</protein>
<feature type="domain" description="Fibronectin type-III" evidence="1">
    <location>
        <begin position="1"/>
        <end position="66"/>
    </location>
</feature>
<evidence type="ECO:0000313" key="2">
    <source>
        <dbReference type="EMBL" id="ABQ23664.1"/>
    </source>
</evidence>
<geneLocation type="plasmid" evidence="2 3">
    <name>pCKL555A</name>
</geneLocation>
<evidence type="ECO:0000259" key="1">
    <source>
        <dbReference type="PROSITE" id="PS50853"/>
    </source>
</evidence>
<evidence type="ECO:0000313" key="3">
    <source>
        <dbReference type="Proteomes" id="UP000002411"/>
    </source>
</evidence>
<accession>A5F9J2</accession>
<dbReference type="Proteomes" id="UP000002411">
    <property type="component" value="Plasmid pCKL555A"/>
</dbReference>
<keyword evidence="2" id="KW-0614">Plasmid</keyword>